<dbReference type="KEGG" id="tut:107364652"/>
<feature type="compositionally biased region" description="Low complexity" evidence="1">
    <location>
        <begin position="524"/>
        <end position="544"/>
    </location>
</feature>
<dbReference type="SMART" id="SM00406">
    <property type="entry name" value="IGv"/>
    <property type="match status" value="1"/>
</dbReference>
<dbReference type="Gene3D" id="2.60.40.10">
    <property type="entry name" value="Immunoglobulins"/>
    <property type="match status" value="1"/>
</dbReference>
<gene>
    <name evidence="3" type="primary">107364652</name>
</gene>
<reference evidence="4" key="1">
    <citation type="submission" date="2011-08" db="EMBL/GenBank/DDBJ databases">
        <authorList>
            <person name="Rombauts S."/>
        </authorList>
    </citation>
    <scope>NUCLEOTIDE SEQUENCE</scope>
    <source>
        <strain evidence="4">London</strain>
    </source>
</reference>
<dbReference type="SMART" id="SM00408">
    <property type="entry name" value="IGc2"/>
    <property type="match status" value="1"/>
</dbReference>
<dbReference type="EMBL" id="CAEY01000114">
    <property type="status" value="NOT_ANNOTATED_CDS"/>
    <property type="molecule type" value="Genomic_DNA"/>
</dbReference>
<evidence type="ECO:0000313" key="3">
    <source>
        <dbReference type="EnsemblMetazoa" id="tetur12g01510.1"/>
    </source>
</evidence>
<name>T1KII7_TETUR</name>
<dbReference type="InterPro" id="IPR013106">
    <property type="entry name" value="Ig_V-set"/>
</dbReference>
<dbReference type="EnsemblMetazoa" id="tetur12g01510.1">
    <property type="protein sequence ID" value="tetur12g01510.1"/>
    <property type="gene ID" value="tetur12g01510"/>
</dbReference>
<feature type="domain" description="Ig-like" evidence="2">
    <location>
        <begin position="25"/>
        <end position="154"/>
    </location>
</feature>
<evidence type="ECO:0000313" key="4">
    <source>
        <dbReference type="Proteomes" id="UP000015104"/>
    </source>
</evidence>
<feature type="region of interest" description="Disordered" evidence="1">
    <location>
        <begin position="367"/>
        <end position="406"/>
    </location>
</feature>
<dbReference type="InterPro" id="IPR013783">
    <property type="entry name" value="Ig-like_fold"/>
</dbReference>
<dbReference type="InterPro" id="IPR013151">
    <property type="entry name" value="Immunoglobulin_dom"/>
</dbReference>
<keyword evidence="4" id="KW-1185">Reference proteome</keyword>
<dbReference type="Pfam" id="PF00047">
    <property type="entry name" value="ig"/>
    <property type="match status" value="1"/>
</dbReference>
<organism evidence="3 4">
    <name type="scientific">Tetranychus urticae</name>
    <name type="common">Two-spotted spider mite</name>
    <dbReference type="NCBI Taxonomy" id="32264"/>
    <lineage>
        <taxon>Eukaryota</taxon>
        <taxon>Metazoa</taxon>
        <taxon>Ecdysozoa</taxon>
        <taxon>Arthropoda</taxon>
        <taxon>Chelicerata</taxon>
        <taxon>Arachnida</taxon>
        <taxon>Acari</taxon>
        <taxon>Acariformes</taxon>
        <taxon>Trombidiformes</taxon>
        <taxon>Prostigmata</taxon>
        <taxon>Eleutherengona</taxon>
        <taxon>Raphignathae</taxon>
        <taxon>Tetranychoidea</taxon>
        <taxon>Tetranychidae</taxon>
        <taxon>Tetranychus</taxon>
    </lineage>
</organism>
<dbReference type="Proteomes" id="UP000015104">
    <property type="component" value="Unassembled WGS sequence"/>
</dbReference>
<dbReference type="InterPro" id="IPR003599">
    <property type="entry name" value="Ig_sub"/>
</dbReference>
<protein>
    <recommendedName>
        <fullName evidence="2">Ig-like domain-containing protein</fullName>
    </recommendedName>
</protein>
<dbReference type="InterPro" id="IPR036179">
    <property type="entry name" value="Ig-like_dom_sf"/>
</dbReference>
<dbReference type="OrthoDB" id="10658806at2759"/>
<dbReference type="HOGENOM" id="CLU_455864_0_0_1"/>
<feature type="compositionally biased region" description="Polar residues" evidence="1">
    <location>
        <begin position="391"/>
        <end position="402"/>
    </location>
</feature>
<dbReference type="InterPro" id="IPR007110">
    <property type="entry name" value="Ig-like_dom"/>
</dbReference>
<evidence type="ECO:0000256" key="1">
    <source>
        <dbReference type="SAM" id="MobiDB-lite"/>
    </source>
</evidence>
<feature type="region of interest" description="Disordered" evidence="1">
    <location>
        <begin position="523"/>
        <end position="544"/>
    </location>
</feature>
<dbReference type="SMART" id="SM00409">
    <property type="entry name" value="IG"/>
    <property type="match status" value="1"/>
</dbReference>
<dbReference type="SUPFAM" id="SSF48726">
    <property type="entry name" value="Immunoglobulin"/>
    <property type="match status" value="1"/>
</dbReference>
<dbReference type="InterPro" id="IPR003598">
    <property type="entry name" value="Ig_sub2"/>
</dbReference>
<accession>T1KII7</accession>
<proteinExistence type="predicted"/>
<dbReference type="AlphaFoldDB" id="T1KII7"/>
<evidence type="ECO:0000259" key="2">
    <source>
        <dbReference type="PROSITE" id="PS50835"/>
    </source>
</evidence>
<reference evidence="3" key="2">
    <citation type="submission" date="2015-06" db="UniProtKB">
        <authorList>
            <consortium name="EnsemblMetazoa"/>
        </authorList>
    </citation>
    <scope>IDENTIFICATION</scope>
</reference>
<sequence length="599" mass="67199">MKIDINTSYCCTLWFPVLFFIPWIPSAAFTGSSLITRQGELNKVALKGSHLELPCSTETFTSYDALFQWRKDGSLLISSRNSLIKPQHEVDEKPHQQVPSPGLPVKTFLTTSDHRISISSINGSLKINNVTYKDEGLYLCEAFNYFETTLLKITLYVIEPHPRHHRYHSHVQRPYHSQEETPVAYLPILSLSLVISFFLIINCYKKESSPHIPDLTETSRLSSFFSRTCKGHQSFLLTKATTATLPTTSLPLINSSKAEGNNVETNSDNNNTRVKHFEANFEVKKLTSSLAGDCEANSICPQNVYMNGNECQYEQVQNEIDPSQRVLQSTRHYQPQSLLPCQYQHDYHCYQQCQPRYLANCESESTVKSPSSRLTSSLSEPSLSTHKAMESSASPLEATPSNDNHHKRYSTSEIFINFCSKMDSLHSDSPPLAPAIASKSFWSESVKTKCSPTCLSDRSIINDSDLDSNNNNNINSCNVDNNFINSSNRKMTNITRNPVCLGYKINEKFINCVDESFFERESTHSSGPSSPTSLSSSLTSSNSLVPNSSSSPSFSYGQTNNIFSKQSDHLKPRITYFDSIVVYRSDSGDISDFISSFVS</sequence>
<dbReference type="PROSITE" id="PS50835">
    <property type="entry name" value="IG_LIKE"/>
    <property type="match status" value="1"/>
</dbReference>
<feature type="compositionally biased region" description="Low complexity" evidence="1">
    <location>
        <begin position="367"/>
        <end position="385"/>
    </location>
</feature>